<evidence type="ECO:0000313" key="6">
    <source>
        <dbReference type="Proteomes" id="UP000219482"/>
    </source>
</evidence>
<evidence type="ECO:0000259" key="4">
    <source>
        <dbReference type="Pfam" id="PF00535"/>
    </source>
</evidence>
<dbReference type="PANTHER" id="PTHR43685">
    <property type="entry name" value="GLYCOSYLTRANSFERASE"/>
    <property type="match status" value="1"/>
</dbReference>
<sequence>MTLASDLTVVVASQNRRVDLLASLPRHEAPVVLVDNASTDGTVDAVRAAHPAVDVLALPRNEGAHGRTRGVARAGTPFVAFADDDSWWAPGDLARAVGIMRAHPRLAVLNARILVGPEERLDPVCAEMAGSPLGTAPDLPGPSLLGFVACGALMRTDAFEAVGGFDTVIRFPGEEERLALDLATAGWGLAYVDSVTVHHHPSTRRQQPGRRQAGIWRSRLLTAVMRLPARDVVAVLRAAGRSGRPGREGILRALPGLPAALRRRRPVPQRVRADLRILAGGSGG</sequence>
<protein>
    <submittedName>
        <fullName evidence="5">Glycosyltransferase, GT2 family</fullName>
    </submittedName>
</protein>
<gene>
    <name evidence="5" type="ORF">SAMN06272739_2231</name>
</gene>
<dbReference type="SUPFAM" id="SSF53448">
    <property type="entry name" value="Nucleotide-diphospho-sugar transferases"/>
    <property type="match status" value="1"/>
</dbReference>
<keyword evidence="3 5" id="KW-0808">Transferase</keyword>
<proteinExistence type="inferred from homology"/>
<dbReference type="InterPro" id="IPR050834">
    <property type="entry name" value="Glycosyltransf_2"/>
</dbReference>
<dbReference type="EMBL" id="OCNK01000002">
    <property type="protein sequence ID" value="SOD99279.1"/>
    <property type="molecule type" value="Genomic_DNA"/>
</dbReference>
<keyword evidence="6" id="KW-1185">Reference proteome</keyword>
<dbReference type="OrthoDB" id="9787979at2"/>
<evidence type="ECO:0000256" key="3">
    <source>
        <dbReference type="ARBA" id="ARBA00022679"/>
    </source>
</evidence>
<reference evidence="6" key="1">
    <citation type="submission" date="2017-09" db="EMBL/GenBank/DDBJ databases">
        <authorList>
            <person name="Varghese N."/>
            <person name="Submissions S."/>
        </authorList>
    </citation>
    <scope>NUCLEOTIDE SEQUENCE [LARGE SCALE GENOMIC DNA]</scope>
    <source>
        <strain evidence="6">DSM 44270</strain>
    </source>
</reference>
<name>A0A286GW19_9ACTN</name>
<dbReference type="PANTHER" id="PTHR43685:SF5">
    <property type="entry name" value="GLYCOSYLTRANSFERASE EPSE-RELATED"/>
    <property type="match status" value="1"/>
</dbReference>
<dbReference type="Gene3D" id="3.90.550.10">
    <property type="entry name" value="Spore Coat Polysaccharide Biosynthesis Protein SpsA, Chain A"/>
    <property type="match status" value="1"/>
</dbReference>
<dbReference type="Proteomes" id="UP000219482">
    <property type="component" value="Unassembled WGS sequence"/>
</dbReference>
<dbReference type="InterPro" id="IPR029044">
    <property type="entry name" value="Nucleotide-diphossugar_trans"/>
</dbReference>
<evidence type="ECO:0000256" key="1">
    <source>
        <dbReference type="ARBA" id="ARBA00006739"/>
    </source>
</evidence>
<comment type="similarity">
    <text evidence="1">Belongs to the glycosyltransferase 2 family.</text>
</comment>
<accession>A0A286GW19</accession>
<keyword evidence="2" id="KW-0328">Glycosyltransferase</keyword>
<dbReference type="Pfam" id="PF00535">
    <property type="entry name" value="Glycos_transf_2"/>
    <property type="match status" value="1"/>
</dbReference>
<dbReference type="RefSeq" id="WP_097183906.1">
    <property type="nucleotide sequence ID" value="NZ_OCNK01000002.1"/>
</dbReference>
<evidence type="ECO:0000256" key="2">
    <source>
        <dbReference type="ARBA" id="ARBA00022676"/>
    </source>
</evidence>
<dbReference type="GO" id="GO:0016757">
    <property type="term" value="F:glycosyltransferase activity"/>
    <property type="evidence" value="ECO:0007669"/>
    <property type="project" value="UniProtKB-KW"/>
</dbReference>
<organism evidence="5 6">
    <name type="scientific">Blastococcus haudaquaticus</name>
    <dbReference type="NCBI Taxonomy" id="1938745"/>
    <lineage>
        <taxon>Bacteria</taxon>
        <taxon>Bacillati</taxon>
        <taxon>Actinomycetota</taxon>
        <taxon>Actinomycetes</taxon>
        <taxon>Geodermatophilales</taxon>
        <taxon>Geodermatophilaceae</taxon>
        <taxon>Blastococcus</taxon>
    </lineage>
</organism>
<evidence type="ECO:0000313" key="5">
    <source>
        <dbReference type="EMBL" id="SOD99279.1"/>
    </source>
</evidence>
<feature type="domain" description="Glycosyltransferase 2-like" evidence="4">
    <location>
        <begin position="28"/>
        <end position="162"/>
    </location>
</feature>
<dbReference type="InterPro" id="IPR001173">
    <property type="entry name" value="Glyco_trans_2-like"/>
</dbReference>
<dbReference type="AlphaFoldDB" id="A0A286GW19"/>